<dbReference type="HOGENOM" id="CLU_2208487_0_0_11"/>
<proteinExistence type="predicted"/>
<keyword evidence="1" id="KW-0812">Transmembrane</keyword>
<name>S5V8R7_STRC3</name>
<feature type="transmembrane region" description="Helical" evidence="1">
    <location>
        <begin position="74"/>
        <end position="90"/>
    </location>
</feature>
<geneLocation type="plasmid" evidence="2 3">
    <name>pSCO2</name>
</geneLocation>
<feature type="transmembrane region" description="Helical" evidence="1">
    <location>
        <begin position="50"/>
        <end position="68"/>
    </location>
</feature>
<organism evidence="2 3">
    <name type="scientific">Streptomyces collinus (strain DSM 40733 / Tue 365)</name>
    <dbReference type="NCBI Taxonomy" id="1214242"/>
    <lineage>
        <taxon>Bacteria</taxon>
        <taxon>Bacillati</taxon>
        <taxon>Actinomycetota</taxon>
        <taxon>Actinomycetes</taxon>
        <taxon>Kitasatosporales</taxon>
        <taxon>Streptomycetaceae</taxon>
        <taxon>Streptomyces</taxon>
    </lineage>
</organism>
<evidence type="ECO:0000313" key="2">
    <source>
        <dbReference type="EMBL" id="AGS73941.1"/>
    </source>
</evidence>
<keyword evidence="1" id="KW-0472">Membrane</keyword>
<keyword evidence="2" id="KW-0614">Plasmid</keyword>
<sequence>MADVGAMTEGDAVAMLVAAGLVMECIAASCSSPQTAEINASKRQATLMKWVHIGIVESAVLIGIAAMVTKRPAPIIWGGVLAGGTMYAQYRHALKAGLKSNAPGTEN</sequence>
<reference evidence="2 3" key="1">
    <citation type="submission" date="2012-10" db="EMBL/GenBank/DDBJ databases">
        <title>The complete genome sequence of Streptomyces collinus Tu 365.</title>
        <authorList>
            <person name="Ruckert C."/>
            <person name="Szczepanowski R."/>
            <person name="Goesmann A."/>
            <person name="Pross E.K."/>
            <person name="Musiol E.M."/>
            <person name="Blin K."/>
            <person name="Wohlleben W."/>
            <person name="Puhler A."/>
            <person name="Weber T."/>
            <person name="Kalinowski J."/>
        </authorList>
    </citation>
    <scope>NUCLEOTIDE SEQUENCE [LARGE SCALE GENOMIC DNA]</scope>
    <source>
        <strain evidence="3">DSM 40733 / Tue 365</strain>
        <plasmid evidence="2 3">pSCO2</plasmid>
    </source>
</reference>
<evidence type="ECO:0000313" key="3">
    <source>
        <dbReference type="Proteomes" id="UP000015423"/>
    </source>
</evidence>
<dbReference type="Proteomes" id="UP000015423">
    <property type="component" value="Plasmid pSCO2"/>
</dbReference>
<accession>S5V8R7</accession>
<gene>
    <name evidence="2" type="ORF">B446_35913</name>
</gene>
<evidence type="ECO:0000256" key="1">
    <source>
        <dbReference type="SAM" id="Phobius"/>
    </source>
</evidence>
<dbReference type="AlphaFoldDB" id="S5V8R7"/>
<dbReference type="PATRIC" id="fig|1214242.5.peg.7322"/>
<dbReference type="KEGG" id="sci:B446_35913"/>
<keyword evidence="1" id="KW-1133">Transmembrane helix</keyword>
<dbReference type="RefSeq" id="WP_020943842.1">
    <property type="nucleotide sequence ID" value="NC_021986.1"/>
</dbReference>
<evidence type="ECO:0008006" key="4">
    <source>
        <dbReference type="Google" id="ProtNLM"/>
    </source>
</evidence>
<keyword evidence="3" id="KW-1185">Reference proteome</keyword>
<protein>
    <recommendedName>
        <fullName evidence="4">Integral membrane protein</fullName>
    </recommendedName>
</protein>
<dbReference type="EMBL" id="CP006261">
    <property type="protein sequence ID" value="AGS73941.1"/>
    <property type="molecule type" value="Genomic_DNA"/>
</dbReference>